<proteinExistence type="predicted"/>
<evidence type="ECO:0000256" key="2">
    <source>
        <dbReference type="SAM" id="Phobius"/>
    </source>
</evidence>
<dbReference type="InterPro" id="IPR058620">
    <property type="entry name" value="YtrI_C"/>
</dbReference>
<evidence type="ECO:0000256" key="1">
    <source>
        <dbReference type="SAM" id="Coils"/>
    </source>
</evidence>
<protein>
    <recommendedName>
        <fullName evidence="3">Sporulation membrane protein YtrI C-terminal domain-containing protein</fullName>
    </recommendedName>
</protein>
<feature type="coiled-coil region" evidence="1">
    <location>
        <begin position="45"/>
        <end position="79"/>
    </location>
</feature>
<dbReference type="EMBL" id="JAEAGR010000028">
    <property type="protein sequence ID" value="MBH1942566.1"/>
    <property type="molecule type" value="Genomic_DNA"/>
</dbReference>
<evidence type="ECO:0000313" key="4">
    <source>
        <dbReference type="EMBL" id="MBH1942566.1"/>
    </source>
</evidence>
<feature type="domain" description="Sporulation membrane protein YtrI C-terminal" evidence="3">
    <location>
        <begin position="84"/>
        <end position="151"/>
    </location>
</feature>
<keyword evidence="2" id="KW-0472">Membrane</keyword>
<feature type="transmembrane region" description="Helical" evidence="2">
    <location>
        <begin position="12"/>
        <end position="34"/>
    </location>
</feature>
<sequence length="158" mass="18282">MEQIKSFTAKLKFCFVTGMMAGIIMGSTAISMIVSYRVDLYHKNIAYLETTIEDKNARLEKLEATINTKELILKDIEVLLEFDGDEMDKIIIEKNINDKYNTLLGKEVKNIDADIVIEVVDNRIFMIEDREYQLHVNKLVLTEVLKIWIMVHPLNEGN</sequence>
<dbReference type="Pfam" id="PF26347">
    <property type="entry name" value="YtrI_sporulation"/>
    <property type="match status" value="1"/>
</dbReference>
<name>A0A8J7HCZ1_9FIRM</name>
<accession>A0A8J7HCZ1</accession>
<reference evidence="4" key="1">
    <citation type="submission" date="2020-12" db="EMBL/GenBank/DDBJ databases">
        <title>M. sibirica DSM 26468T genome.</title>
        <authorList>
            <person name="Thieme N."/>
            <person name="Rettenmaier R."/>
            <person name="Zverlov V."/>
            <person name="Liebl W."/>
        </authorList>
    </citation>
    <scope>NUCLEOTIDE SEQUENCE</scope>
    <source>
        <strain evidence="4">DSM 26468</strain>
    </source>
</reference>
<dbReference type="AlphaFoldDB" id="A0A8J7HCZ1"/>
<evidence type="ECO:0000259" key="3">
    <source>
        <dbReference type="Pfam" id="PF26347"/>
    </source>
</evidence>
<gene>
    <name evidence="4" type="ORF">I5677_16865</name>
</gene>
<keyword evidence="5" id="KW-1185">Reference proteome</keyword>
<keyword evidence="2" id="KW-0812">Transmembrane</keyword>
<organism evidence="4 5">
    <name type="scientific">Mobilitalea sibirica</name>
    <dbReference type="NCBI Taxonomy" id="1462919"/>
    <lineage>
        <taxon>Bacteria</taxon>
        <taxon>Bacillati</taxon>
        <taxon>Bacillota</taxon>
        <taxon>Clostridia</taxon>
        <taxon>Lachnospirales</taxon>
        <taxon>Lachnospiraceae</taxon>
        <taxon>Mobilitalea</taxon>
    </lineage>
</organism>
<comment type="caution">
    <text evidence="4">The sequence shown here is derived from an EMBL/GenBank/DDBJ whole genome shotgun (WGS) entry which is preliminary data.</text>
</comment>
<dbReference type="RefSeq" id="WP_197662818.1">
    <property type="nucleotide sequence ID" value="NZ_JAEAGR010000028.1"/>
</dbReference>
<keyword evidence="1" id="KW-0175">Coiled coil</keyword>
<keyword evidence="2" id="KW-1133">Transmembrane helix</keyword>
<dbReference type="Proteomes" id="UP000623269">
    <property type="component" value="Unassembled WGS sequence"/>
</dbReference>
<evidence type="ECO:0000313" key="5">
    <source>
        <dbReference type="Proteomes" id="UP000623269"/>
    </source>
</evidence>